<evidence type="ECO:0000256" key="1">
    <source>
        <dbReference type="SAM" id="MobiDB-lite"/>
    </source>
</evidence>
<evidence type="ECO:0000313" key="2">
    <source>
        <dbReference type="EMBL" id="EOY48633.1"/>
    </source>
</evidence>
<reference evidence="3" key="1">
    <citation type="journal article" date="2013" name="Genome Biol. Evol.">
        <title>The genome sequence of Streptomyces lividans 66 reveals a novel tRNA-dependent peptide biosynthetic system within a metal-related genomic island.</title>
        <authorList>
            <person name="Cruz-Morales P."/>
            <person name="Vijgenboom E."/>
            <person name="Iruegas-Bocardo F."/>
            <person name="Girard G."/>
            <person name="Yanez-Guerra L.A."/>
            <person name="Ramos-Aboites H.E."/>
            <person name="Pernodet J.L."/>
            <person name="Anne J."/>
            <person name="van Wezel G.P."/>
            <person name="Barona-Gomez F."/>
        </authorList>
    </citation>
    <scope>NUCLEOTIDE SEQUENCE [LARGE SCALE GENOMIC DNA]</scope>
    <source>
        <strain evidence="3">1326</strain>
    </source>
</reference>
<feature type="compositionally biased region" description="Basic and acidic residues" evidence="1">
    <location>
        <begin position="67"/>
        <end position="77"/>
    </location>
</feature>
<protein>
    <submittedName>
        <fullName evidence="2">Uncharacterized protein</fullName>
    </submittedName>
</protein>
<dbReference type="Proteomes" id="UP000014062">
    <property type="component" value="Chromosome"/>
</dbReference>
<dbReference type="AlphaFoldDB" id="A0A7U9HCA4"/>
<gene>
    <name evidence="2" type="ORF">SLI_3920</name>
</gene>
<organism evidence="2 3">
    <name type="scientific">Streptomyces lividans 1326</name>
    <dbReference type="NCBI Taxonomy" id="1200984"/>
    <lineage>
        <taxon>Bacteria</taxon>
        <taxon>Bacillati</taxon>
        <taxon>Actinomycetota</taxon>
        <taxon>Actinomycetes</taxon>
        <taxon>Kitasatosporales</taxon>
        <taxon>Streptomycetaceae</taxon>
        <taxon>Streptomyces</taxon>
    </lineage>
</organism>
<feature type="region of interest" description="Disordered" evidence="1">
    <location>
        <begin position="49"/>
        <end position="77"/>
    </location>
</feature>
<evidence type="ECO:0000313" key="3">
    <source>
        <dbReference type="Proteomes" id="UP000014062"/>
    </source>
</evidence>
<accession>A0A7U9HCA4</accession>
<proteinExistence type="predicted"/>
<name>A0A7U9HCA4_STRLI</name>
<sequence>MHLGAPRACEVTRGAVLLSGNLFSSSESTPILRRTVVGRAVICVAEATLTPAGPSGPVPRRRPSAPRRSDGAIRRKA</sequence>
<dbReference type="EMBL" id="CM001889">
    <property type="protein sequence ID" value="EOY48633.1"/>
    <property type="molecule type" value="Genomic_DNA"/>
</dbReference>